<feature type="repeat" description="CSPG" evidence="5">
    <location>
        <begin position="1362"/>
        <end position="1453"/>
    </location>
</feature>
<feature type="repeat" description="CSPG" evidence="5">
    <location>
        <begin position="1909"/>
        <end position="2001"/>
    </location>
</feature>
<organism evidence="9 10">
    <name type="scientific">Silurus asotus</name>
    <name type="common">Amur catfish</name>
    <name type="synonym">Parasilurus asotus</name>
    <dbReference type="NCBI Taxonomy" id="30991"/>
    <lineage>
        <taxon>Eukaryota</taxon>
        <taxon>Metazoa</taxon>
        <taxon>Chordata</taxon>
        <taxon>Craniata</taxon>
        <taxon>Vertebrata</taxon>
        <taxon>Euteleostomi</taxon>
        <taxon>Actinopterygii</taxon>
        <taxon>Neopterygii</taxon>
        <taxon>Teleostei</taxon>
        <taxon>Ostariophysi</taxon>
        <taxon>Siluriformes</taxon>
        <taxon>Siluridae</taxon>
        <taxon>Silurus</taxon>
    </lineage>
</organism>
<dbReference type="Pfam" id="PF02210">
    <property type="entry name" value="Laminin_G_2"/>
    <property type="match status" value="2"/>
</dbReference>
<evidence type="ECO:0000256" key="7">
    <source>
        <dbReference type="SAM" id="Phobius"/>
    </source>
</evidence>
<evidence type="ECO:0000256" key="3">
    <source>
        <dbReference type="ARBA" id="ARBA00023180"/>
    </source>
</evidence>
<comment type="caution">
    <text evidence="9">The sequence shown here is derived from an EMBL/GenBank/DDBJ whole genome shotgun (WGS) entry which is preliminary data.</text>
</comment>
<feature type="repeat" description="CSPG" evidence="5">
    <location>
        <begin position="455"/>
        <end position="550"/>
    </location>
</feature>
<evidence type="ECO:0000256" key="5">
    <source>
        <dbReference type="PROSITE-ProRule" id="PRU01201"/>
    </source>
</evidence>
<dbReference type="CDD" id="cd00110">
    <property type="entry name" value="LamG"/>
    <property type="match status" value="2"/>
</dbReference>
<keyword evidence="7" id="KW-1133">Transmembrane helix</keyword>
<dbReference type="Gene3D" id="2.60.120.200">
    <property type="match status" value="2"/>
</dbReference>
<dbReference type="InterPro" id="IPR051561">
    <property type="entry name" value="FRAS1_ECM"/>
</dbReference>
<dbReference type="InterPro" id="IPR039005">
    <property type="entry name" value="CSPG_rpt"/>
</dbReference>
<feature type="repeat" description="CSPG" evidence="5">
    <location>
        <begin position="1253"/>
        <end position="1344"/>
    </location>
</feature>
<feature type="compositionally biased region" description="Basic and acidic residues" evidence="6">
    <location>
        <begin position="2285"/>
        <end position="2298"/>
    </location>
</feature>
<keyword evidence="10" id="KW-1185">Reference proteome</keyword>
<proteinExistence type="predicted"/>
<evidence type="ECO:0000259" key="8">
    <source>
        <dbReference type="PROSITE" id="PS50025"/>
    </source>
</evidence>
<evidence type="ECO:0000256" key="6">
    <source>
        <dbReference type="SAM" id="MobiDB-lite"/>
    </source>
</evidence>
<reference evidence="9" key="1">
    <citation type="submission" date="2018-07" db="EMBL/GenBank/DDBJ databases">
        <title>Comparative genomics of catfishes provides insights into carnivory and benthic adaptation.</title>
        <authorList>
            <person name="Zhang Y."/>
            <person name="Wang D."/>
            <person name="Peng Z."/>
            <person name="Zheng S."/>
            <person name="Shao F."/>
            <person name="Tao W."/>
        </authorList>
    </citation>
    <scope>NUCLEOTIDE SEQUENCE</scope>
    <source>
        <strain evidence="9">Chongqing</strain>
    </source>
</reference>
<evidence type="ECO:0000313" key="9">
    <source>
        <dbReference type="EMBL" id="KAI5620071.1"/>
    </source>
</evidence>
<comment type="caution">
    <text evidence="4">Lacks conserved residue(s) required for the propagation of feature annotation.</text>
</comment>
<feature type="compositionally biased region" description="Basic residues" evidence="6">
    <location>
        <begin position="2304"/>
        <end position="2316"/>
    </location>
</feature>
<keyword evidence="7" id="KW-0812">Transmembrane</keyword>
<protein>
    <submittedName>
        <fullName evidence="9">Chondroitin sulfate proteoglycan 4-like isoform X2</fullName>
    </submittedName>
</protein>
<feature type="domain" description="Laminin G" evidence="8">
    <location>
        <begin position="58"/>
        <end position="237"/>
    </location>
</feature>
<keyword evidence="2" id="KW-0677">Repeat</keyword>
<evidence type="ECO:0000256" key="2">
    <source>
        <dbReference type="ARBA" id="ARBA00022737"/>
    </source>
</evidence>
<dbReference type="InterPro" id="IPR013320">
    <property type="entry name" value="ConA-like_dom_sf"/>
</dbReference>
<keyword evidence="1" id="KW-0732">Signal</keyword>
<feature type="repeat" description="CSPG" evidence="5">
    <location>
        <begin position="1776"/>
        <end position="1875"/>
    </location>
</feature>
<gene>
    <name evidence="9" type="ORF">C0J50_20376</name>
</gene>
<dbReference type="SUPFAM" id="SSF49899">
    <property type="entry name" value="Concanavalin A-like lectins/glucanases"/>
    <property type="match status" value="2"/>
</dbReference>
<feature type="repeat" description="CSPG" evidence="5">
    <location>
        <begin position="923"/>
        <end position="1012"/>
    </location>
</feature>
<dbReference type="PANTHER" id="PTHR45739:SF12">
    <property type="entry name" value="CHONDROITIN SULFATE PROTEOGLYCAN 4-LIKE ISOFORM X2"/>
    <property type="match status" value="1"/>
</dbReference>
<dbReference type="PANTHER" id="PTHR45739">
    <property type="entry name" value="MATRIX PROTEIN, PUTATIVE-RELATED"/>
    <property type="match status" value="1"/>
</dbReference>
<feature type="transmembrane region" description="Helical" evidence="7">
    <location>
        <begin position="2353"/>
        <end position="2376"/>
    </location>
</feature>
<evidence type="ECO:0000256" key="4">
    <source>
        <dbReference type="PROSITE-ProRule" id="PRU00122"/>
    </source>
</evidence>
<dbReference type="Proteomes" id="UP001205998">
    <property type="component" value="Unassembled WGS sequence"/>
</dbReference>
<accession>A0AAD5APN2</accession>
<feature type="region of interest" description="Disordered" evidence="6">
    <location>
        <begin position="2460"/>
        <end position="2479"/>
    </location>
</feature>
<dbReference type="PROSITE" id="PS51854">
    <property type="entry name" value="CSPG"/>
    <property type="match status" value="10"/>
</dbReference>
<dbReference type="PROSITE" id="PS50025">
    <property type="entry name" value="LAM_G_DOMAIN"/>
    <property type="match status" value="2"/>
</dbReference>
<feature type="domain" description="Laminin G" evidence="8">
    <location>
        <begin position="247"/>
        <end position="426"/>
    </location>
</feature>
<feature type="region of interest" description="Disordered" evidence="6">
    <location>
        <begin position="2285"/>
        <end position="2338"/>
    </location>
</feature>
<dbReference type="EMBL" id="MU551652">
    <property type="protein sequence ID" value="KAI5620071.1"/>
    <property type="molecule type" value="Genomic_DNA"/>
</dbReference>
<sequence length="2479" mass="276947">MKDAAVCAESQEPAEEVTSAICDEQNCERRSNTSFCMPEPLNTPRGPVFKLYMSWDPIGTASFYGDGFVQLKTVESSSKNSLHVRFRTSSTDGLLFLAAGETDFLWVALQAGFIQVQIELGSGERTLRSEKAAHLNDLTWHSVELQHDGHNVSLTVDKGSPSSLGMPGPDLELSIQDGLYVGGLENSDKLYLFSATALSHVGFRGCLDEVLFNKHNLLSSLRPYSGYKMVHEVSLGCSPEFSASVNDSISFFSSKAYVSLPMWEVPQEGVFACEFYTSAENGLLLYSSAGKGDYVALEIRHKRLVAAVRVDGSKMALSSITLITGEDWHSVRLYVAPRTLQLTLDEEILNSSFGVKSRALQLNGPLFLGGVDANTLLEVRRNGLLSVVPKHSSGGSFKGCLRNIRVNDHNLGLANATVTKDVSVGCEPVKHFKPNTTTNPDTFPSENPQLDKTKAQAFLLLNNLEVLEGGRAPLESKHIKLNLEFHKLGIRQSQIMFRIEEQPVHGHLRLDVDPGQQENTFSFLDLWHNRIMYVHGGSEDPKDFFMFSVFTTSTNKEVPGYLKGSHLHRFNISVTPINDAPELSLPEGSLFIVLENSKRHLSMDMLRATDPDNSYTELVFSLLGNLIASAGFLELADDPGKPVTSFSYSDLEQGKVCFVHRGIKNSRIAIRVSDGEKVSNTVVLGIMAVALEYKVVNNTAVDVIQGRASYIDNRHLAVQVNVVKQAVDIRYDVVDLPVYGELQRLHSSGEWKQTSTFTPKLLEKDRLRYLSTFHGPQSINVTDEFKCKISIGSVATDEVVVHIRVRWIQYKVTRSKMEVNHGHKVTLTAQEFKIVSKNVKLSENDIHIRLLTLPRKGLLLFNGKPLKKNSTFSQMNITDQKVQYQLYEKPNKNLKDMFSFQVFSEYSYSGRHDFRIIIKADVHSVVLRNHGLSLLEGESKVITKDNLFIEMPESGAVQYTIRSSPRHGKLIRINNGSNSILEFTDEDILEERILYSHDDSETTRDAFTFCALASQRNIEGIFNISIQLVNDEKPVRVVDKVFDVVRDGQRLLTLEDLRYHDPDSDYDDGQLLYTRQGISIGELVLVNESSHKLYQFHQRDLEEKRVLFLHRGASFGRFVLFVSDGKHYISTLLEVSAQDPYLRVANNTGLLVQKGQEAVLQSVNFSVTTNTDVRSDEDVLFEIFYPPSHGILLCGGIEADAFTQYDVKVGHVIYRHDDERNLMDSFSLTATVNGLRLDVTVVVNVYLESHQKPPQVTHNHSIVVEEGKLVRIRKKDLEVVHEDNKPDEIMYTVKTPPSHGYLKLSNMNSSNIRKFSQLDINAGHLQYVQEKPGHTSDSFTLDVKNGIVTVSNLMVFVDIVPFFLPLEVSNITLTEGSSKGLNQDVIKVAGRHFTGLHVQYHVIEGPHHGRIEHSRIPGVPIPSFTRVQVEHEFISYVHDGSETTADSFTLVANDTDVRKQSVPRVIHVSVMPVNDEAPVITVNRILRVWVESVTEITGDDLSAIDPDSDPESLEFIITPPSNGHLALKSAPSRPVLNFTQAHIHRRQLVFVHSGAMFGGFHFQVNDGVNFAPRQIFSIAARSLTLSLERNRELKVFPGSSKVISTEDLFIATNDYDDVHENRTVVYHVTSPPRLGRLIHAPGNDPTDTNPIFTFTQNMVWFMLWSSKVISKEDLFIATNDYDDVHENRTVVYHVTSPPRLGRLIHAPGNDPTDTNPIFTFTQNMLKDSLVVYKHTEPIAWTATDSFIFTASSPPASFPPHTFKIHISYDNTSPEHRSVLLANTGTVVVEGSRVLIDNTKLDASNLMGKLPDEERESYEIWYRVTTLPRFGTIVVGERNLTSEKPDFSQFILDRNGITYVHDDSETTFDSFSFDVWLNPIGNPVRQPHGKNVMVSETFDITVTPVNDLPPLLKTQAPSLLVVKGETVALGPENLHVEDLDTLPEDIHYTVISKPNNGFLALEDRLNESTVTFTQADVNDGRVHFVQEGHPTSGIFYFSVTDGFHRPLYKLFNLEVQNITIKVVNNTGLTLMQGLTTGNLTLQHLAAVTNKKNSPIKYIITQQPSHGRLLIKEDQITHFDQEELCLGEVSYQMTDLSSSRDSFKFTVGTSESNLTNQVFNITVKPLIHLGKQVRIPDGIPVKIRKDVLDASELASISGSDPIFEIIGPPKYGKLVKVTVNLGAASDSIESFTFRDVEQGRIAIQEHLNYLSVHGNTTAVVQNKSASALHDSFVFVLKAANVQPATGEFAFMVVPYDPMTGKHVISSAPVHPTIHPSLNRTSNVVSHMNEHSPVHPTKRPDWVPPKTKTRNRSGNHTRGRSSVFHAPKSTSGRHNDHHRNTPIRVESLPRPASDPLLIILPFLACLFLIVILVVLILVFRHRQEKRAQPPMIQDLSEDSVEDIVSPTPYLGLPERSLTVPSVVVTPLMPRCSRSPVLETALVPEIALPDSTILVCPWTTVDPEGTPHSSPGSPILRPNQYWV</sequence>
<feature type="repeat" description="CSPG" evidence="5">
    <location>
        <begin position="1141"/>
        <end position="1231"/>
    </location>
</feature>
<evidence type="ECO:0000256" key="1">
    <source>
        <dbReference type="ARBA" id="ARBA00022729"/>
    </source>
</evidence>
<name>A0AAD5APN2_SILAS</name>
<dbReference type="Pfam" id="PF16184">
    <property type="entry name" value="Cadherin_3"/>
    <property type="match status" value="13"/>
</dbReference>
<keyword evidence="7" id="KW-0472">Membrane</keyword>
<dbReference type="InterPro" id="IPR001791">
    <property type="entry name" value="Laminin_G"/>
</dbReference>
<dbReference type="GO" id="GO:0009653">
    <property type="term" value="P:anatomical structure morphogenesis"/>
    <property type="evidence" value="ECO:0007669"/>
    <property type="project" value="TreeGrafter"/>
</dbReference>
<feature type="repeat" description="CSPG" evidence="5">
    <location>
        <begin position="2018"/>
        <end position="2106"/>
    </location>
</feature>
<keyword evidence="3" id="KW-0325">Glycoprotein</keyword>
<feature type="repeat" description="CSPG" evidence="5">
    <location>
        <begin position="1477"/>
        <end position="1567"/>
    </location>
</feature>
<dbReference type="SMART" id="SM00282">
    <property type="entry name" value="LamG"/>
    <property type="match status" value="2"/>
</dbReference>
<feature type="repeat" description="CSPG" evidence="5">
    <location>
        <begin position="582"/>
        <end position="675"/>
    </location>
</feature>
<evidence type="ECO:0000313" key="10">
    <source>
        <dbReference type="Proteomes" id="UP001205998"/>
    </source>
</evidence>